<evidence type="ECO:0000256" key="1">
    <source>
        <dbReference type="SAM" id="MobiDB-lite"/>
    </source>
</evidence>
<dbReference type="Proteomes" id="UP001385951">
    <property type="component" value="Unassembled WGS sequence"/>
</dbReference>
<keyword evidence="3" id="KW-1185">Reference proteome</keyword>
<dbReference type="EMBL" id="JASBNA010000001">
    <property type="protein sequence ID" value="KAK7695591.1"/>
    <property type="molecule type" value="Genomic_DNA"/>
</dbReference>
<feature type="compositionally biased region" description="Basic and acidic residues" evidence="1">
    <location>
        <begin position="70"/>
        <end position="85"/>
    </location>
</feature>
<gene>
    <name evidence="2" type="ORF">QCA50_000227</name>
</gene>
<feature type="compositionally biased region" description="Basic and acidic residues" evidence="1">
    <location>
        <begin position="92"/>
        <end position="126"/>
    </location>
</feature>
<accession>A0AAW0GSG4</accession>
<evidence type="ECO:0000313" key="2">
    <source>
        <dbReference type="EMBL" id="KAK7695591.1"/>
    </source>
</evidence>
<reference evidence="2 3" key="1">
    <citation type="submission" date="2022-09" db="EMBL/GenBank/DDBJ databases">
        <authorList>
            <person name="Palmer J.M."/>
        </authorList>
    </citation>
    <scope>NUCLEOTIDE SEQUENCE [LARGE SCALE GENOMIC DNA]</scope>
    <source>
        <strain evidence="2 3">DSM 7382</strain>
    </source>
</reference>
<sequence>MSQDPTIRQFEKRIANEARADQKNLDHAVKDLSSAESTHNKSIKTADKAQHNLDKAIKKEHKAATALNRAHHDHEAQLENQRTAEKNVALKQQHEERLAHDLQKRKATVEEWQHRKEANEQQREMKLSQIHAQAASRAGSLDVGGQGVDMVANEKMHATAPVAGAAPAMGPAGAPA</sequence>
<name>A0AAW0GSG4_9APHY</name>
<comment type="caution">
    <text evidence="2">The sequence shown here is derived from an EMBL/GenBank/DDBJ whole genome shotgun (WGS) entry which is preliminary data.</text>
</comment>
<feature type="compositionally biased region" description="Basic and acidic residues" evidence="1">
    <location>
        <begin position="18"/>
        <end position="30"/>
    </location>
</feature>
<evidence type="ECO:0000313" key="3">
    <source>
        <dbReference type="Proteomes" id="UP001385951"/>
    </source>
</evidence>
<proteinExistence type="predicted"/>
<protein>
    <submittedName>
        <fullName evidence="2">Uncharacterized protein</fullName>
    </submittedName>
</protein>
<feature type="region of interest" description="Disordered" evidence="1">
    <location>
        <begin position="70"/>
        <end position="142"/>
    </location>
</feature>
<feature type="region of interest" description="Disordered" evidence="1">
    <location>
        <begin position="18"/>
        <end position="47"/>
    </location>
</feature>
<organism evidence="2 3">
    <name type="scientific">Cerrena zonata</name>
    <dbReference type="NCBI Taxonomy" id="2478898"/>
    <lineage>
        <taxon>Eukaryota</taxon>
        <taxon>Fungi</taxon>
        <taxon>Dikarya</taxon>
        <taxon>Basidiomycota</taxon>
        <taxon>Agaricomycotina</taxon>
        <taxon>Agaricomycetes</taxon>
        <taxon>Polyporales</taxon>
        <taxon>Cerrenaceae</taxon>
        <taxon>Cerrena</taxon>
    </lineage>
</organism>
<dbReference type="AlphaFoldDB" id="A0AAW0GSG4"/>